<keyword evidence="1" id="KW-0472">Membrane</keyword>
<keyword evidence="3" id="KW-1185">Reference proteome</keyword>
<dbReference type="EMBL" id="CADCXU010012389">
    <property type="protein sequence ID" value="CAB0002476.1"/>
    <property type="molecule type" value="Genomic_DNA"/>
</dbReference>
<evidence type="ECO:0000313" key="2">
    <source>
        <dbReference type="EMBL" id="CAB0002476.1"/>
    </source>
</evidence>
<gene>
    <name evidence="2" type="ORF">NTEN_LOCUS8263</name>
</gene>
<accession>A0A6H5GG85</accession>
<proteinExistence type="predicted"/>
<keyword evidence="1" id="KW-0812">Transmembrane</keyword>
<feature type="non-terminal residue" evidence="2">
    <location>
        <position position="77"/>
    </location>
</feature>
<organism evidence="2 3">
    <name type="scientific">Nesidiocoris tenuis</name>
    <dbReference type="NCBI Taxonomy" id="355587"/>
    <lineage>
        <taxon>Eukaryota</taxon>
        <taxon>Metazoa</taxon>
        <taxon>Ecdysozoa</taxon>
        <taxon>Arthropoda</taxon>
        <taxon>Hexapoda</taxon>
        <taxon>Insecta</taxon>
        <taxon>Pterygota</taxon>
        <taxon>Neoptera</taxon>
        <taxon>Paraneoptera</taxon>
        <taxon>Hemiptera</taxon>
        <taxon>Heteroptera</taxon>
        <taxon>Panheteroptera</taxon>
        <taxon>Cimicomorpha</taxon>
        <taxon>Miridae</taxon>
        <taxon>Dicyphina</taxon>
        <taxon>Nesidiocoris</taxon>
    </lineage>
</organism>
<dbReference type="AlphaFoldDB" id="A0A6H5GG85"/>
<feature type="transmembrane region" description="Helical" evidence="1">
    <location>
        <begin position="6"/>
        <end position="32"/>
    </location>
</feature>
<protein>
    <submittedName>
        <fullName evidence="2">Uncharacterized protein</fullName>
    </submittedName>
</protein>
<sequence>MEVLCVIYAPLVFPSLHKIIAIFSLNLAWRLLKDQRITISRFLTHPRFLKQLSCSFFSRSSTLKSNADQSEQKVSLH</sequence>
<evidence type="ECO:0000313" key="3">
    <source>
        <dbReference type="Proteomes" id="UP000479000"/>
    </source>
</evidence>
<evidence type="ECO:0000256" key="1">
    <source>
        <dbReference type="SAM" id="Phobius"/>
    </source>
</evidence>
<name>A0A6H5GG85_9HEMI</name>
<dbReference type="Proteomes" id="UP000479000">
    <property type="component" value="Unassembled WGS sequence"/>
</dbReference>
<reference evidence="2 3" key="1">
    <citation type="submission" date="2020-02" db="EMBL/GenBank/DDBJ databases">
        <authorList>
            <person name="Ferguson B K."/>
        </authorList>
    </citation>
    <scope>NUCLEOTIDE SEQUENCE [LARGE SCALE GENOMIC DNA]</scope>
</reference>
<keyword evidence="1" id="KW-1133">Transmembrane helix</keyword>